<dbReference type="InterPro" id="IPR010387">
    <property type="entry name" value="QueT"/>
</dbReference>
<accession>A0A9D1IU83</accession>
<feature type="transmembrane region" description="Helical" evidence="1">
    <location>
        <begin position="68"/>
        <end position="89"/>
    </location>
</feature>
<keyword evidence="1" id="KW-0472">Membrane</keyword>
<dbReference type="AlphaFoldDB" id="A0A9D1IU83"/>
<dbReference type="PANTHER" id="PTHR40044:SF1">
    <property type="entry name" value="INTEGRAL MEMBRANE PROTEIN"/>
    <property type="match status" value="1"/>
</dbReference>
<dbReference type="PIRSF" id="PIRSF031501">
    <property type="entry name" value="QueT"/>
    <property type="match status" value="1"/>
</dbReference>
<reference evidence="2" key="1">
    <citation type="submission" date="2020-10" db="EMBL/GenBank/DDBJ databases">
        <authorList>
            <person name="Gilroy R."/>
        </authorList>
    </citation>
    <scope>NUCLEOTIDE SEQUENCE</scope>
    <source>
        <strain evidence="2">CHK191-8634</strain>
    </source>
</reference>
<protein>
    <submittedName>
        <fullName evidence="2">QueT transporter family protein</fullName>
    </submittedName>
</protein>
<dbReference type="PANTHER" id="PTHR40044">
    <property type="entry name" value="INTEGRAL MEMBRANE PROTEIN-RELATED"/>
    <property type="match status" value="1"/>
</dbReference>
<evidence type="ECO:0000313" key="2">
    <source>
        <dbReference type="EMBL" id="HIU43230.1"/>
    </source>
</evidence>
<dbReference type="Proteomes" id="UP000824073">
    <property type="component" value="Unassembled WGS sequence"/>
</dbReference>
<feature type="transmembrane region" description="Helical" evidence="1">
    <location>
        <begin position="101"/>
        <end position="123"/>
    </location>
</feature>
<sequence length="163" mass="16978">MNIKKMTTCAVIAAAYAALSLLLAPISYGNVQIRVSEALTILPFIAPYTTTGLFIGCLLANLLNPLGINLLDVIFGSLTTLLAGLLTARCKNRWLASLPPILLNAVIVGGVLAFTSASGPAFWPTWAVFGLEVGAGQLVACLVGGQALLSLLRASGLADRLRK</sequence>
<reference evidence="2" key="2">
    <citation type="journal article" date="2021" name="PeerJ">
        <title>Extensive microbial diversity within the chicken gut microbiome revealed by metagenomics and culture.</title>
        <authorList>
            <person name="Gilroy R."/>
            <person name="Ravi A."/>
            <person name="Getino M."/>
            <person name="Pursley I."/>
            <person name="Horton D.L."/>
            <person name="Alikhan N.F."/>
            <person name="Baker D."/>
            <person name="Gharbi K."/>
            <person name="Hall N."/>
            <person name="Watson M."/>
            <person name="Adriaenssens E.M."/>
            <person name="Foster-Nyarko E."/>
            <person name="Jarju S."/>
            <person name="Secka A."/>
            <person name="Antonio M."/>
            <person name="Oren A."/>
            <person name="Chaudhuri R.R."/>
            <person name="La Ragione R."/>
            <person name="Hildebrand F."/>
            <person name="Pallen M.J."/>
        </authorList>
    </citation>
    <scope>NUCLEOTIDE SEQUENCE</scope>
    <source>
        <strain evidence="2">CHK191-8634</strain>
    </source>
</reference>
<name>A0A9D1IU83_9CLOT</name>
<comment type="caution">
    <text evidence="2">The sequence shown here is derived from an EMBL/GenBank/DDBJ whole genome shotgun (WGS) entry which is preliminary data.</text>
</comment>
<proteinExistence type="predicted"/>
<dbReference type="EMBL" id="DVMR01000030">
    <property type="protein sequence ID" value="HIU43230.1"/>
    <property type="molecule type" value="Genomic_DNA"/>
</dbReference>
<organism evidence="2 3">
    <name type="scientific">Candidatus Ventrousia excrementavium</name>
    <dbReference type="NCBI Taxonomy" id="2840961"/>
    <lineage>
        <taxon>Bacteria</taxon>
        <taxon>Bacillati</taxon>
        <taxon>Bacillota</taxon>
        <taxon>Clostridia</taxon>
        <taxon>Eubacteriales</taxon>
        <taxon>Clostridiaceae</taxon>
        <taxon>Clostridiaceae incertae sedis</taxon>
        <taxon>Candidatus Ventrousia</taxon>
    </lineage>
</organism>
<evidence type="ECO:0000313" key="3">
    <source>
        <dbReference type="Proteomes" id="UP000824073"/>
    </source>
</evidence>
<keyword evidence="1" id="KW-1133">Transmembrane helix</keyword>
<feature type="transmembrane region" description="Helical" evidence="1">
    <location>
        <begin position="135"/>
        <end position="154"/>
    </location>
</feature>
<keyword evidence="1" id="KW-0812">Transmembrane</keyword>
<gene>
    <name evidence="2" type="ORF">IAB67_02910</name>
</gene>
<dbReference type="Pfam" id="PF06177">
    <property type="entry name" value="QueT"/>
    <property type="match status" value="1"/>
</dbReference>
<evidence type="ECO:0000256" key="1">
    <source>
        <dbReference type="SAM" id="Phobius"/>
    </source>
</evidence>